<feature type="compositionally biased region" description="Low complexity" evidence="1">
    <location>
        <begin position="38"/>
        <end position="48"/>
    </location>
</feature>
<evidence type="ECO:0000256" key="1">
    <source>
        <dbReference type="SAM" id="MobiDB-lite"/>
    </source>
</evidence>
<name>A0A562MP91_9SPHI</name>
<feature type="transmembrane region" description="Helical" evidence="2">
    <location>
        <begin position="617"/>
        <end position="642"/>
    </location>
</feature>
<dbReference type="EMBL" id="VLKR01000007">
    <property type="protein sequence ID" value="TWI21696.1"/>
    <property type="molecule type" value="Genomic_DNA"/>
</dbReference>
<evidence type="ECO:0000313" key="3">
    <source>
        <dbReference type="EMBL" id="TWI21696.1"/>
    </source>
</evidence>
<feature type="transmembrane region" description="Helical" evidence="2">
    <location>
        <begin position="593"/>
        <end position="611"/>
    </location>
</feature>
<accession>A0A562MP91</accession>
<feature type="region of interest" description="Disordered" evidence="1">
    <location>
        <begin position="28"/>
        <end position="71"/>
    </location>
</feature>
<evidence type="ECO:0000256" key="2">
    <source>
        <dbReference type="SAM" id="Phobius"/>
    </source>
</evidence>
<feature type="compositionally biased region" description="Polar residues" evidence="1">
    <location>
        <begin position="61"/>
        <end position="71"/>
    </location>
</feature>
<gene>
    <name evidence="3" type="ORF">IQ31_01828</name>
</gene>
<reference evidence="3 4" key="1">
    <citation type="journal article" date="2015" name="Stand. Genomic Sci.">
        <title>Genomic Encyclopedia of Bacterial and Archaeal Type Strains, Phase III: the genomes of soil and plant-associated and newly described type strains.</title>
        <authorList>
            <person name="Whitman W.B."/>
            <person name="Woyke T."/>
            <person name="Klenk H.P."/>
            <person name="Zhou Y."/>
            <person name="Lilburn T.G."/>
            <person name="Beck B.J."/>
            <person name="De Vos P."/>
            <person name="Vandamme P."/>
            <person name="Eisen J.A."/>
            <person name="Garrity G."/>
            <person name="Hugenholtz P."/>
            <person name="Kyrpides N.C."/>
        </authorList>
    </citation>
    <scope>NUCLEOTIDE SEQUENCE [LARGE SCALE GENOMIC DNA]</scope>
    <source>
        <strain evidence="3 4">CGMCC 1.6855</strain>
    </source>
</reference>
<sequence>MSSPFPFLKQVEDILNNYENSLINIPQHQEDHSDDSDQVNSPSSINSDDNIEENNSETVVDENSQNELSSNTSANSILYQSQISTVDNLQIQDGNIEGSQSIFDFSDVEVFRSISNSLTLEIILKLCYSVLSGEILQKDGSLEYVDDISKKLEKWIEDFSTDLSPDYNLVLFNFVDTIKFCLNHYYELIEFINVNYSKDRHENFFVLDKKNNDFLKQLDDNVRNTIELFYLVLRLSIEDLLLSSDFSEFREIKKILEDAKEFEGIYPGITDIITLKSNFLSYKWYKRYIKDISTTGDFKFRIGKQILNSESHIEGDECYKLWNDKIYYHYGFDESIINYTRYAKTSIINETNYANLRFFDIHTLIKYYKDISPSQEKLKSILDYLLKIDTSEKSKYDQYCIEIIKDYAVNNYFSLCSEDKEFSIEKYEKLYYYCCGVLSGSNSNYFLQYKYLNYVLDHIERHIAEESNSDKLTELSSKYFKIIEEKYSKILDEYYQKKNWANGKNNYIFLLTSDESLVKIDLPHCELKSFIVFTSFVLPYNYTEIELNYSKTRQKFREVKSQLKVIMTLRNDLTKLDNLNKDFDRKESRNMEIIGLFTAIITFVLSSIPAFKFVDNIYQAVLFTLSIASSLGLFILIIFSFTRGAKRAFIEERNWVLFFVVVVLGIITAYSLINFENRSVKGIISAELKNKEEAKIIDSLKNPIGKEFAKDRKEK</sequence>
<dbReference type="RefSeq" id="WP_145327793.1">
    <property type="nucleotide sequence ID" value="NZ_VLKR01000007.1"/>
</dbReference>
<protein>
    <submittedName>
        <fullName evidence="3">Uncharacterized protein</fullName>
    </submittedName>
</protein>
<organism evidence="3 4">
    <name type="scientific">Sphingobacterium siyangense</name>
    <dbReference type="NCBI Taxonomy" id="459529"/>
    <lineage>
        <taxon>Bacteria</taxon>
        <taxon>Pseudomonadati</taxon>
        <taxon>Bacteroidota</taxon>
        <taxon>Sphingobacteriia</taxon>
        <taxon>Sphingobacteriales</taxon>
        <taxon>Sphingobacteriaceae</taxon>
        <taxon>Sphingobacterium</taxon>
    </lineage>
</organism>
<keyword evidence="2" id="KW-0472">Membrane</keyword>
<proteinExistence type="predicted"/>
<keyword evidence="2" id="KW-1133">Transmembrane helix</keyword>
<dbReference type="OrthoDB" id="1448275at2"/>
<evidence type="ECO:0000313" key="4">
    <source>
        <dbReference type="Proteomes" id="UP000315908"/>
    </source>
</evidence>
<dbReference type="AlphaFoldDB" id="A0A562MP91"/>
<dbReference type="Proteomes" id="UP000315908">
    <property type="component" value="Unassembled WGS sequence"/>
</dbReference>
<keyword evidence="2" id="KW-0812">Transmembrane</keyword>
<comment type="caution">
    <text evidence="3">The sequence shown here is derived from an EMBL/GenBank/DDBJ whole genome shotgun (WGS) entry which is preliminary data.</text>
</comment>
<feature type="transmembrane region" description="Helical" evidence="2">
    <location>
        <begin position="654"/>
        <end position="673"/>
    </location>
</feature>